<feature type="transmembrane region" description="Helical" evidence="1">
    <location>
        <begin position="87"/>
        <end position="107"/>
    </location>
</feature>
<name>A0A0L8FQ02_OCTBM</name>
<organism evidence="2">
    <name type="scientific">Octopus bimaculoides</name>
    <name type="common">California two-spotted octopus</name>
    <dbReference type="NCBI Taxonomy" id="37653"/>
    <lineage>
        <taxon>Eukaryota</taxon>
        <taxon>Metazoa</taxon>
        <taxon>Spiralia</taxon>
        <taxon>Lophotrochozoa</taxon>
        <taxon>Mollusca</taxon>
        <taxon>Cephalopoda</taxon>
        <taxon>Coleoidea</taxon>
        <taxon>Octopodiformes</taxon>
        <taxon>Octopoda</taxon>
        <taxon>Incirrata</taxon>
        <taxon>Octopodidae</taxon>
        <taxon>Octopus</taxon>
    </lineage>
</organism>
<keyword evidence="1" id="KW-0472">Membrane</keyword>
<dbReference type="AlphaFoldDB" id="A0A0L8FQ02"/>
<sequence>CVYIYINVEISGLFLYIIDSYINFVICIYNLSIYNEGYTLSHIHTYIFHNIALEIHILLRHYIFFYVFHSFKALRCPHVDHVLSTVVYIIVCTVVNPTIFSSLSLSAKLPLNG</sequence>
<reference evidence="2" key="1">
    <citation type="submission" date="2015-07" db="EMBL/GenBank/DDBJ databases">
        <title>MeaNS - Measles Nucleotide Surveillance Program.</title>
        <authorList>
            <person name="Tran T."/>
            <person name="Druce J."/>
        </authorList>
    </citation>
    <scope>NUCLEOTIDE SEQUENCE</scope>
    <source>
        <strain evidence="2">UCB-OBI-ISO-001</strain>
        <tissue evidence="2">Gonad</tissue>
    </source>
</reference>
<accession>A0A0L8FQ02</accession>
<keyword evidence="1" id="KW-0812">Transmembrane</keyword>
<feature type="transmembrane region" description="Helical" evidence="1">
    <location>
        <begin position="13"/>
        <end position="34"/>
    </location>
</feature>
<proteinExistence type="predicted"/>
<feature type="transmembrane region" description="Helical" evidence="1">
    <location>
        <begin position="46"/>
        <end position="67"/>
    </location>
</feature>
<feature type="non-terminal residue" evidence="2">
    <location>
        <position position="1"/>
    </location>
</feature>
<keyword evidence="1" id="KW-1133">Transmembrane helix</keyword>
<evidence type="ECO:0000313" key="2">
    <source>
        <dbReference type="EMBL" id="KOF66480.1"/>
    </source>
</evidence>
<evidence type="ECO:0000256" key="1">
    <source>
        <dbReference type="SAM" id="Phobius"/>
    </source>
</evidence>
<dbReference type="EMBL" id="KQ428041">
    <property type="protein sequence ID" value="KOF66480.1"/>
    <property type="molecule type" value="Genomic_DNA"/>
</dbReference>
<gene>
    <name evidence="2" type="ORF">OCBIM_22012104mg</name>
</gene>
<protein>
    <submittedName>
        <fullName evidence="2">Uncharacterized protein</fullName>
    </submittedName>
</protein>